<dbReference type="Proteomes" id="UP000294847">
    <property type="component" value="Chromosome 6"/>
</dbReference>
<evidence type="ECO:0000256" key="2">
    <source>
        <dbReference type="SAM" id="SignalP"/>
    </source>
</evidence>
<evidence type="ECO:0008006" key="5">
    <source>
        <dbReference type="Google" id="ProtNLM"/>
    </source>
</evidence>
<sequence>MPSPRCLALIIVLVAICSLLPQVTLAAENNIITFQSLDSADRTVMFTSSVGKEELPTISVPAGQSVDVVLPHGWIGNYLAVVDGEHHVPGSGVIGEVAFNAFEDKTYFDVSAIDDPGDEHGIRMLWPAGEDGNTSGCWVEFPCGNAYTESGDKQTRVTAEKHLIAMLGRPPAREEEDDVAGGDRDGFGREGLGDS</sequence>
<dbReference type="EMBL" id="CP034209">
    <property type="protein sequence ID" value="QBZ63406.1"/>
    <property type="molecule type" value="Genomic_DNA"/>
</dbReference>
<organism evidence="3 4">
    <name type="scientific">Pyricularia oryzae</name>
    <name type="common">Rice blast fungus</name>
    <name type="synonym">Magnaporthe oryzae</name>
    <dbReference type="NCBI Taxonomy" id="318829"/>
    <lineage>
        <taxon>Eukaryota</taxon>
        <taxon>Fungi</taxon>
        <taxon>Dikarya</taxon>
        <taxon>Ascomycota</taxon>
        <taxon>Pezizomycotina</taxon>
        <taxon>Sordariomycetes</taxon>
        <taxon>Sordariomycetidae</taxon>
        <taxon>Magnaporthales</taxon>
        <taxon>Pyriculariaceae</taxon>
        <taxon>Pyricularia</taxon>
    </lineage>
</organism>
<evidence type="ECO:0000256" key="1">
    <source>
        <dbReference type="SAM" id="MobiDB-lite"/>
    </source>
</evidence>
<proteinExistence type="predicted"/>
<feature type="chain" id="PRO_5020584035" description="DNase1 protein" evidence="2">
    <location>
        <begin position="27"/>
        <end position="195"/>
    </location>
</feature>
<feature type="compositionally biased region" description="Basic and acidic residues" evidence="1">
    <location>
        <begin position="181"/>
        <end position="195"/>
    </location>
</feature>
<dbReference type="AlphaFoldDB" id="A0A4P7NNY8"/>
<evidence type="ECO:0000313" key="4">
    <source>
        <dbReference type="Proteomes" id="UP000294847"/>
    </source>
</evidence>
<dbReference type="OMA" id="PCNNAYY"/>
<feature type="region of interest" description="Disordered" evidence="1">
    <location>
        <begin position="166"/>
        <end position="195"/>
    </location>
</feature>
<reference evidence="3 4" key="1">
    <citation type="journal article" date="2019" name="Mol. Biol. Evol.">
        <title>Blast fungal genomes show frequent chromosomal changes, gene gains and losses, and effector gene turnover.</title>
        <authorList>
            <person name="Gomez Luciano L.B."/>
            <person name="Jason Tsai I."/>
            <person name="Chuma I."/>
            <person name="Tosa Y."/>
            <person name="Chen Y.H."/>
            <person name="Li J.Y."/>
            <person name="Li M.Y."/>
            <person name="Jade Lu M.Y."/>
            <person name="Nakayashiki H."/>
            <person name="Li W.H."/>
        </authorList>
    </citation>
    <scope>NUCLEOTIDE SEQUENCE [LARGE SCALE GENOMIC DNA]</scope>
    <source>
        <strain evidence="3">MZ5-1-6</strain>
    </source>
</reference>
<accession>A0A4P7NNY8</accession>
<name>A0A4P7NNY8_PYROR</name>
<keyword evidence="2" id="KW-0732">Signal</keyword>
<gene>
    <name evidence="3" type="ORF">PoMZ_05087</name>
</gene>
<protein>
    <recommendedName>
        <fullName evidence="5">DNase1 protein</fullName>
    </recommendedName>
</protein>
<evidence type="ECO:0000313" key="3">
    <source>
        <dbReference type="EMBL" id="QBZ63406.1"/>
    </source>
</evidence>
<feature type="signal peptide" evidence="2">
    <location>
        <begin position="1"/>
        <end position="26"/>
    </location>
</feature>